<evidence type="ECO:0000313" key="3">
    <source>
        <dbReference type="EMBL" id="MFA9478523.1"/>
    </source>
</evidence>
<organism evidence="3 4">
    <name type="scientific">Natronomicrosphaera hydrolytica</name>
    <dbReference type="NCBI Taxonomy" id="3242702"/>
    <lineage>
        <taxon>Bacteria</taxon>
        <taxon>Pseudomonadati</taxon>
        <taxon>Planctomycetota</taxon>
        <taxon>Phycisphaerae</taxon>
        <taxon>Phycisphaerales</taxon>
        <taxon>Phycisphaeraceae</taxon>
        <taxon>Natronomicrosphaera</taxon>
    </lineage>
</organism>
<comment type="caution">
    <text evidence="3">The sequence shown here is derived from an EMBL/GenBank/DDBJ whole genome shotgun (WGS) entry which is preliminary data.</text>
</comment>
<proteinExistence type="predicted"/>
<evidence type="ECO:0008006" key="5">
    <source>
        <dbReference type="Google" id="ProtNLM"/>
    </source>
</evidence>
<feature type="chain" id="PRO_5046869485" description="Ig-like domain-containing protein" evidence="2">
    <location>
        <begin position="23"/>
        <end position="228"/>
    </location>
</feature>
<accession>A0ABV4U8C0</accession>
<keyword evidence="4" id="KW-1185">Reference proteome</keyword>
<sequence>MMPPRYLLTVAVALLLASACLAEGPRPIEQTQAELRDVIRDIDQRRSAHYHAEGDDEVELHRLALAVHRALVLARGLVADYQAEAARLADHEVPDDEAQNEPPSTDDPQDEDADPSAPDPEPQLPADGLQVEGLSIGDVVSGAVTVTVRADVPASRPIMASVTPVDDGGPTWSGSVPDVDGQRQFTLDTRDLDDGEHVLSVRVHASLFGGEVVDRRDVAFTIDNADDE</sequence>
<dbReference type="EMBL" id="JBGUBD010000005">
    <property type="protein sequence ID" value="MFA9478523.1"/>
    <property type="molecule type" value="Genomic_DNA"/>
</dbReference>
<feature type="signal peptide" evidence="2">
    <location>
        <begin position="1"/>
        <end position="22"/>
    </location>
</feature>
<dbReference type="Proteomes" id="UP001575105">
    <property type="component" value="Unassembled WGS sequence"/>
</dbReference>
<keyword evidence="2" id="KW-0732">Signal</keyword>
<evidence type="ECO:0000256" key="1">
    <source>
        <dbReference type="SAM" id="MobiDB-lite"/>
    </source>
</evidence>
<name>A0ABV4U8C0_9BACT</name>
<reference evidence="3 4" key="1">
    <citation type="submission" date="2024-08" db="EMBL/GenBank/DDBJ databases">
        <title>Whole-genome sequencing of halo(alkali)philic microorganisms from hypersaline lakes.</title>
        <authorList>
            <person name="Sorokin D.Y."/>
            <person name="Merkel A.Y."/>
            <person name="Messina E."/>
            <person name="Yakimov M."/>
        </authorList>
    </citation>
    <scope>NUCLEOTIDE SEQUENCE [LARGE SCALE GENOMIC DNA]</scope>
    <source>
        <strain evidence="3 4">AB-hyl4</strain>
    </source>
</reference>
<evidence type="ECO:0000256" key="2">
    <source>
        <dbReference type="SAM" id="SignalP"/>
    </source>
</evidence>
<dbReference type="PROSITE" id="PS51257">
    <property type="entry name" value="PROKAR_LIPOPROTEIN"/>
    <property type="match status" value="1"/>
</dbReference>
<feature type="region of interest" description="Disordered" evidence="1">
    <location>
        <begin position="90"/>
        <end position="128"/>
    </location>
</feature>
<protein>
    <recommendedName>
        <fullName evidence="5">Ig-like domain-containing protein</fullName>
    </recommendedName>
</protein>
<dbReference type="RefSeq" id="WP_425345449.1">
    <property type="nucleotide sequence ID" value="NZ_JBGUBD010000005.1"/>
</dbReference>
<evidence type="ECO:0000313" key="4">
    <source>
        <dbReference type="Proteomes" id="UP001575105"/>
    </source>
</evidence>
<gene>
    <name evidence="3" type="ORF">ACERK3_09465</name>
</gene>